<dbReference type="PANTHER" id="PTHR48476">
    <property type="entry name" value="SHORT-CHAIN DEHYDROGENASE TIC 32, CHLOROPLASTIC-LIKE"/>
    <property type="match status" value="1"/>
</dbReference>
<dbReference type="CDD" id="cd05327">
    <property type="entry name" value="retinol-DH_like_SDR_c_like"/>
    <property type="match status" value="1"/>
</dbReference>
<evidence type="ECO:0000313" key="2">
    <source>
        <dbReference type="EMBL" id="KJB34138.1"/>
    </source>
</evidence>
<organism evidence="2 3">
    <name type="scientific">Gossypium raimondii</name>
    <name type="common">Peruvian cotton</name>
    <name type="synonym">Gossypium klotzschianum subsp. raimondii</name>
    <dbReference type="NCBI Taxonomy" id="29730"/>
    <lineage>
        <taxon>Eukaryota</taxon>
        <taxon>Viridiplantae</taxon>
        <taxon>Streptophyta</taxon>
        <taxon>Embryophyta</taxon>
        <taxon>Tracheophyta</taxon>
        <taxon>Spermatophyta</taxon>
        <taxon>Magnoliopsida</taxon>
        <taxon>eudicotyledons</taxon>
        <taxon>Gunneridae</taxon>
        <taxon>Pentapetalae</taxon>
        <taxon>rosids</taxon>
        <taxon>malvids</taxon>
        <taxon>Malvales</taxon>
        <taxon>Malvaceae</taxon>
        <taxon>Malvoideae</taxon>
        <taxon>Gossypium</taxon>
    </lineage>
</organism>
<evidence type="ECO:0000256" key="1">
    <source>
        <dbReference type="RuleBase" id="RU000363"/>
    </source>
</evidence>
<dbReference type="Proteomes" id="UP000032304">
    <property type="component" value="Chromosome 6"/>
</dbReference>
<dbReference type="STRING" id="29730.A0A0D2Q3I3"/>
<sequence length="332" mass="35963">MWLFGRKGPSGFSSSSTAEEVTQGIDGTGLTAIVTGASSGIGTETARVLALRGVHVIMGVRNVAAGRDVKEAIVKEIPTAKVDTMELDLSSMASVRKFAADFSSSGHPLNLLINNAGIMATPFMLSKDNIELQFATNHIVFTLWKQPIFIVMVNLEHLGHFLLTNLLLDTMKKAARTSKREGRIINVSSEAHRYTYKEGIQFDKINDQSGYSNFAAYGQSKLANVLHANELAKSLKVDGVDITANSLHPGAIVTNLFRHMGPISGLVNIFGKIALKNVQQGAATTCYVALHPQVKGRSGEYFKDSNIGQASAHGRNAELAKKLWDFSMKMVK</sequence>
<name>A0A0D2Q3I3_GOSRA</name>
<dbReference type="PRINTS" id="PR00080">
    <property type="entry name" value="SDRFAMILY"/>
</dbReference>
<dbReference type="Pfam" id="PF00106">
    <property type="entry name" value="adh_short"/>
    <property type="match status" value="1"/>
</dbReference>
<dbReference type="PRINTS" id="PR00081">
    <property type="entry name" value="GDHRDH"/>
</dbReference>
<evidence type="ECO:0008006" key="4">
    <source>
        <dbReference type="Google" id="ProtNLM"/>
    </source>
</evidence>
<dbReference type="InterPro" id="IPR055280">
    <property type="entry name" value="TIC32"/>
</dbReference>
<accession>A0A0D2Q3I3</accession>
<keyword evidence="3" id="KW-1185">Reference proteome</keyword>
<dbReference type="InterPro" id="IPR002347">
    <property type="entry name" value="SDR_fam"/>
</dbReference>
<protein>
    <recommendedName>
        <fullName evidence="4">Short-chain dehydrogenase TIC 32, chloroplastic-like</fullName>
    </recommendedName>
</protein>
<comment type="similarity">
    <text evidence="1">Belongs to the short-chain dehydrogenases/reductases (SDR) family.</text>
</comment>
<dbReference type="Gene3D" id="3.40.50.720">
    <property type="entry name" value="NAD(P)-binding Rossmann-like Domain"/>
    <property type="match status" value="1"/>
</dbReference>
<dbReference type="PANTHER" id="PTHR48476:SF1">
    <property type="entry name" value="SHORT-CHAIN DEHYDROGENASE TIC 32, CHLOROPLASTIC-LIKE"/>
    <property type="match status" value="1"/>
</dbReference>
<proteinExistence type="inferred from homology"/>
<dbReference type="Gramene" id="KJB34138">
    <property type="protein sequence ID" value="KJB34138"/>
    <property type="gene ID" value="B456_006G049300"/>
</dbReference>
<dbReference type="eggNOG" id="KOG1208">
    <property type="taxonomic scope" value="Eukaryota"/>
</dbReference>
<evidence type="ECO:0000313" key="3">
    <source>
        <dbReference type="Proteomes" id="UP000032304"/>
    </source>
</evidence>
<gene>
    <name evidence="2" type="ORF">B456_006G049300</name>
</gene>
<dbReference type="AlphaFoldDB" id="A0A0D2Q3I3"/>
<dbReference type="InterPro" id="IPR036291">
    <property type="entry name" value="NAD(P)-bd_dom_sf"/>
</dbReference>
<dbReference type="SUPFAM" id="SSF51735">
    <property type="entry name" value="NAD(P)-binding Rossmann-fold domains"/>
    <property type="match status" value="1"/>
</dbReference>
<reference evidence="2 3" key="1">
    <citation type="journal article" date="2012" name="Nature">
        <title>Repeated polyploidization of Gossypium genomes and the evolution of spinnable cotton fibres.</title>
        <authorList>
            <person name="Paterson A.H."/>
            <person name="Wendel J.F."/>
            <person name="Gundlach H."/>
            <person name="Guo H."/>
            <person name="Jenkins J."/>
            <person name="Jin D."/>
            <person name="Llewellyn D."/>
            <person name="Showmaker K.C."/>
            <person name="Shu S."/>
            <person name="Udall J."/>
            <person name="Yoo M.J."/>
            <person name="Byers R."/>
            <person name="Chen W."/>
            <person name="Doron-Faigenboim A."/>
            <person name="Duke M.V."/>
            <person name="Gong L."/>
            <person name="Grimwood J."/>
            <person name="Grover C."/>
            <person name="Grupp K."/>
            <person name="Hu G."/>
            <person name="Lee T.H."/>
            <person name="Li J."/>
            <person name="Lin L."/>
            <person name="Liu T."/>
            <person name="Marler B.S."/>
            <person name="Page J.T."/>
            <person name="Roberts A.W."/>
            <person name="Romanel E."/>
            <person name="Sanders W.S."/>
            <person name="Szadkowski E."/>
            <person name="Tan X."/>
            <person name="Tang H."/>
            <person name="Xu C."/>
            <person name="Wang J."/>
            <person name="Wang Z."/>
            <person name="Zhang D."/>
            <person name="Zhang L."/>
            <person name="Ashrafi H."/>
            <person name="Bedon F."/>
            <person name="Bowers J.E."/>
            <person name="Brubaker C.L."/>
            <person name="Chee P.W."/>
            <person name="Das S."/>
            <person name="Gingle A.R."/>
            <person name="Haigler C.H."/>
            <person name="Harker D."/>
            <person name="Hoffmann L.V."/>
            <person name="Hovav R."/>
            <person name="Jones D.C."/>
            <person name="Lemke C."/>
            <person name="Mansoor S."/>
            <person name="ur Rahman M."/>
            <person name="Rainville L.N."/>
            <person name="Rambani A."/>
            <person name="Reddy U.K."/>
            <person name="Rong J.K."/>
            <person name="Saranga Y."/>
            <person name="Scheffler B.E."/>
            <person name="Scheffler J.A."/>
            <person name="Stelly D.M."/>
            <person name="Triplett B.A."/>
            <person name="Van Deynze A."/>
            <person name="Vaslin M.F."/>
            <person name="Waghmare V.N."/>
            <person name="Walford S.A."/>
            <person name="Wright R.J."/>
            <person name="Zaki E.A."/>
            <person name="Zhang T."/>
            <person name="Dennis E.S."/>
            <person name="Mayer K.F."/>
            <person name="Peterson D.G."/>
            <person name="Rokhsar D.S."/>
            <person name="Wang X."/>
            <person name="Schmutz J."/>
        </authorList>
    </citation>
    <scope>NUCLEOTIDE SEQUENCE [LARGE SCALE GENOMIC DNA]</scope>
</reference>
<dbReference type="EMBL" id="CM001745">
    <property type="protein sequence ID" value="KJB34138.1"/>
    <property type="molecule type" value="Genomic_DNA"/>
</dbReference>